<keyword evidence="4" id="KW-1185">Reference proteome</keyword>
<dbReference type="AlphaFoldDB" id="A0A8J4DT62"/>
<gene>
    <name evidence="3" type="ORF">Val02_57820</name>
</gene>
<feature type="compositionally biased region" description="Polar residues" evidence="1">
    <location>
        <begin position="69"/>
        <end position="78"/>
    </location>
</feature>
<name>A0A8J4DT62_9ACTN</name>
<organism evidence="3 4">
    <name type="scientific">Virgisporangium aliadipatigenens</name>
    <dbReference type="NCBI Taxonomy" id="741659"/>
    <lineage>
        <taxon>Bacteria</taxon>
        <taxon>Bacillati</taxon>
        <taxon>Actinomycetota</taxon>
        <taxon>Actinomycetes</taxon>
        <taxon>Micromonosporales</taxon>
        <taxon>Micromonosporaceae</taxon>
        <taxon>Virgisporangium</taxon>
    </lineage>
</organism>
<dbReference type="Proteomes" id="UP000619260">
    <property type="component" value="Unassembled WGS sequence"/>
</dbReference>
<evidence type="ECO:0008006" key="5">
    <source>
        <dbReference type="Google" id="ProtNLM"/>
    </source>
</evidence>
<dbReference type="EMBL" id="BOPF01000023">
    <property type="protein sequence ID" value="GIJ48896.1"/>
    <property type="molecule type" value="Genomic_DNA"/>
</dbReference>
<protein>
    <recommendedName>
        <fullName evidence="5">DUF3455 domain-containing protein</fullName>
    </recommendedName>
</protein>
<dbReference type="RefSeq" id="WP_203902369.1">
    <property type="nucleotide sequence ID" value="NZ_BOPF01000023.1"/>
</dbReference>
<dbReference type="PANTHER" id="PTHR35567">
    <property type="entry name" value="MALATE DEHYDROGENASE (AFU_ORTHOLOGUE AFUA_2G13800)"/>
    <property type="match status" value="1"/>
</dbReference>
<evidence type="ECO:0000313" key="4">
    <source>
        <dbReference type="Proteomes" id="UP000619260"/>
    </source>
</evidence>
<sequence length="219" mass="22492">MVRRTHRMMIVGGVAVALVALSAVTYSASAATQHRPGRPGAGPGGPGGPGRPGVPGRPSATPAKPSATGGASATSTKPPTKLEPDPALGEKILFTARVVDGVQTYTCSGGKYGGASVPEADLVGPRGLEIHHFAGPSWQSEEDGSLVTAKKVDERAVAGTIPELLLEVTSHSGAPNGIMAKVKHIQRLKTSGGTPDLTDECTDGDTDDRDYRATYVFWG</sequence>
<accession>A0A8J4DT62</accession>
<reference evidence="3" key="1">
    <citation type="submission" date="2021-01" db="EMBL/GenBank/DDBJ databases">
        <title>Whole genome shotgun sequence of Virgisporangium aliadipatigenens NBRC 105644.</title>
        <authorList>
            <person name="Komaki H."/>
            <person name="Tamura T."/>
        </authorList>
    </citation>
    <scope>NUCLEOTIDE SEQUENCE</scope>
    <source>
        <strain evidence="3">NBRC 105644</strain>
    </source>
</reference>
<keyword evidence="2" id="KW-0732">Signal</keyword>
<dbReference type="InterPro" id="IPR021851">
    <property type="entry name" value="DUF3455"/>
</dbReference>
<proteinExistence type="predicted"/>
<feature type="signal peptide" evidence="2">
    <location>
        <begin position="1"/>
        <end position="30"/>
    </location>
</feature>
<comment type="caution">
    <text evidence="3">The sequence shown here is derived from an EMBL/GenBank/DDBJ whole genome shotgun (WGS) entry which is preliminary data.</text>
</comment>
<feature type="chain" id="PRO_5035160974" description="DUF3455 domain-containing protein" evidence="2">
    <location>
        <begin position="31"/>
        <end position="219"/>
    </location>
</feature>
<evidence type="ECO:0000313" key="3">
    <source>
        <dbReference type="EMBL" id="GIJ48896.1"/>
    </source>
</evidence>
<dbReference type="PANTHER" id="PTHR35567:SF1">
    <property type="entry name" value="CONSERVED FUNGAL PROTEIN (AFU_ORTHOLOGUE AFUA_1G14230)"/>
    <property type="match status" value="1"/>
</dbReference>
<evidence type="ECO:0000256" key="2">
    <source>
        <dbReference type="SAM" id="SignalP"/>
    </source>
</evidence>
<evidence type="ECO:0000256" key="1">
    <source>
        <dbReference type="SAM" id="MobiDB-lite"/>
    </source>
</evidence>
<dbReference type="Pfam" id="PF11937">
    <property type="entry name" value="DUF3455"/>
    <property type="match status" value="1"/>
</dbReference>
<feature type="compositionally biased region" description="Gly residues" evidence="1">
    <location>
        <begin position="39"/>
        <end position="53"/>
    </location>
</feature>
<feature type="region of interest" description="Disordered" evidence="1">
    <location>
        <begin position="30"/>
        <end position="86"/>
    </location>
</feature>